<keyword evidence="3" id="KW-1185">Reference proteome</keyword>
<dbReference type="InterPro" id="IPR058588">
    <property type="entry name" value="E2-CBASS"/>
</dbReference>
<sequence>MGSSYIKSSKQARKKGFSANKQLEKIKELFPNMKVIKIKGNLFEVEIKLKPTPVSKAYDVKICFDKYSGVDIYVINEKLEVAANRKTLPHVYSHLEQKLCLYSWKKRQWTKEKLISSTIIPWASEWLEFYELWLISGKWLGGGHDEYGEYVEKKSIED</sequence>
<evidence type="ECO:0000313" key="2">
    <source>
        <dbReference type="EMBL" id="GAA4937181.1"/>
    </source>
</evidence>
<dbReference type="Proteomes" id="UP001501302">
    <property type="component" value="Unassembled WGS sequence"/>
</dbReference>
<dbReference type="Pfam" id="PF26395">
    <property type="entry name" value="E2-CBASS"/>
    <property type="match status" value="1"/>
</dbReference>
<protein>
    <recommendedName>
        <fullName evidence="1">Type II CBASS E2 protein domain-containing protein</fullName>
    </recommendedName>
</protein>
<feature type="domain" description="Type II CBASS E2 protein" evidence="1">
    <location>
        <begin position="22"/>
        <end position="144"/>
    </location>
</feature>
<accession>A0ABP9GF48</accession>
<dbReference type="EMBL" id="BAABJJ010000010">
    <property type="protein sequence ID" value="GAA4937181.1"/>
    <property type="molecule type" value="Genomic_DNA"/>
</dbReference>
<reference evidence="3" key="1">
    <citation type="journal article" date="2019" name="Int. J. Syst. Evol. Microbiol.">
        <title>The Global Catalogue of Microorganisms (GCM) 10K type strain sequencing project: providing services to taxonomists for standard genome sequencing and annotation.</title>
        <authorList>
            <consortium name="The Broad Institute Genomics Platform"/>
            <consortium name="The Broad Institute Genome Sequencing Center for Infectious Disease"/>
            <person name="Wu L."/>
            <person name="Ma J."/>
        </authorList>
    </citation>
    <scope>NUCLEOTIDE SEQUENCE [LARGE SCALE GENOMIC DNA]</scope>
    <source>
        <strain evidence="3">JCM 18285</strain>
    </source>
</reference>
<comment type="caution">
    <text evidence="2">The sequence shown here is derived from an EMBL/GenBank/DDBJ whole genome shotgun (WGS) entry which is preliminary data.</text>
</comment>
<evidence type="ECO:0000259" key="1">
    <source>
        <dbReference type="Pfam" id="PF26395"/>
    </source>
</evidence>
<name>A0ABP9GF48_9FLAO</name>
<organism evidence="2 3">
    <name type="scientific">Algibacter agarivorans</name>
    <dbReference type="NCBI Taxonomy" id="1109741"/>
    <lineage>
        <taxon>Bacteria</taxon>
        <taxon>Pseudomonadati</taxon>
        <taxon>Bacteroidota</taxon>
        <taxon>Flavobacteriia</taxon>
        <taxon>Flavobacteriales</taxon>
        <taxon>Flavobacteriaceae</taxon>
        <taxon>Algibacter</taxon>
    </lineage>
</organism>
<evidence type="ECO:0000313" key="3">
    <source>
        <dbReference type="Proteomes" id="UP001501302"/>
    </source>
</evidence>
<proteinExistence type="predicted"/>
<gene>
    <name evidence="2" type="ORF">GCM10023314_06910</name>
</gene>